<feature type="compositionally biased region" description="Basic and acidic residues" evidence="1">
    <location>
        <begin position="37"/>
        <end position="52"/>
    </location>
</feature>
<proteinExistence type="predicted"/>
<dbReference type="Proteomes" id="UP000266841">
    <property type="component" value="Unassembled WGS sequence"/>
</dbReference>
<feature type="region of interest" description="Disordered" evidence="1">
    <location>
        <begin position="37"/>
        <end position="79"/>
    </location>
</feature>
<accession>K0TCP7</accession>
<dbReference type="AlphaFoldDB" id="K0TCP7"/>
<evidence type="ECO:0000256" key="1">
    <source>
        <dbReference type="SAM" id="MobiDB-lite"/>
    </source>
</evidence>
<comment type="caution">
    <text evidence="2">The sequence shown here is derived from an EMBL/GenBank/DDBJ whole genome shotgun (WGS) entry which is preliminary data.</text>
</comment>
<evidence type="ECO:0000313" key="2">
    <source>
        <dbReference type="EMBL" id="EJK71221.1"/>
    </source>
</evidence>
<sequence length="79" mass="8882">MQPTSPHSIAATGLQRAQAQWGHVPGYEPYVLQMQESRKTQGSTRKEKDAARRRLHAVSSHRFRWLKDGDNATTPNALA</sequence>
<reference evidence="2 3" key="1">
    <citation type="journal article" date="2012" name="Genome Biol.">
        <title>Genome and low-iron response of an oceanic diatom adapted to chronic iron limitation.</title>
        <authorList>
            <person name="Lommer M."/>
            <person name="Specht M."/>
            <person name="Roy A.S."/>
            <person name="Kraemer L."/>
            <person name="Andreson R."/>
            <person name="Gutowska M.A."/>
            <person name="Wolf J."/>
            <person name="Bergner S.V."/>
            <person name="Schilhabel M.B."/>
            <person name="Klostermeier U.C."/>
            <person name="Beiko R.G."/>
            <person name="Rosenstiel P."/>
            <person name="Hippler M."/>
            <person name="Laroche J."/>
        </authorList>
    </citation>
    <scope>NUCLEOTIDE SEQUENCE [LARGE SCALE GENOMIC DNA]</scope>
    <source>
        <strain evidence="2 3">CCMP1005</strain>
    </source>
</reference>
<feature type="compositionally biased region" description="Basic residues" evidence="1">
    <location>
        <begin position="53"/>
        <end position="64"/>
    </location>
</feature>
<organism evidence="2 3">
    <name type="scientific">Thalassiosira oceanica</name>
    <name type="common">Marine diatom</name>
    <dbReference type="NCBI Taxonomy" id="159749"/>
    <lineage>
        <taxon>Eukaryota</taxon>
        <taxon>Sar</taxon>
        <taxon>Stramenopiles</taxon>
        <taxon>Ochrophyta</taxon>
        <taxon>Bacillariophyta</taxon>
        <taxon>Coscinodiscophyceae</taxon>
        <taxon>Thalassiosirophycidae</taxon>
        <taxon>Thalassiosirales</taxon>
        <taxon>Thalassiosiraceae</taxon>
        <taxon>Thalassiosira</taxon>
    </lineage>
</organism>
<gene>
    <name evidence="2" type="ORF">THAOC_07359</name>
</gene>
<dbReference type="EMBL" id="AGNL01007492">
    <property type="protein sequence ID" value="EJK71221.1"/>
    <property type="molecule type" value="Genomic_DNA"/>
</dbReference>
<keyword evidence="3" id="KW-1185">Reference proteome</keyword>
<protein>
    <submittedName>
        <fullName evidence="2">Uncharacterized protein</fullName>
    </submittedName>
</protein>
<name>K0TCP7_THAOC</name>
<evidence type="ECO:0000313" key="3">
    <source>
        <dbReference type="Proteomes" id="UP000266841"/>
    </source>
</evidence>